<name>A0AAN6WUC3_9PEZI</name>
<reference evidence="2" key="2">
    <citation type="submission" date="2023-05" db="EMBL/GenBank/DDBJ databases">
        <authorList>
            <consortium name="Lawrence Berkeley National Laboratory"/>
            <person name="Steindorff A."/>
            <person name="Hensen N."/>
            <person name="Bonometti L."/>
            <person name="Westerberg I."/>
            <person name="Brannstrom I.O."/>
            <person name="Guillou S."/>
            <person name="Cros-Aarteil S."/>
            <person name="Calhoun S."/>
            <person name="Haridas S."/>
            <person name="Kuo A."/>
            <person name="Mondo S."/>
            <person name="Pangilinan J."/>
            <person name="Riley R."/>
            <person name="Labutti K."/>
            <person name="Andreopoulos B."/>
            <person name="Lipzen A."/>
            <person name="Chen C."/>
            <person name="Yanf M."/>
            <person name="Daum C."/>
            <person name="Ng V."/>
            <person name="Clum A."/>
            <person name="Ohm R."/>
            <person name="Martin F."/>
            <person name="Silar P."/>
            <person name="Natvig D."/>
            <person name="Lalanne C."/>
            <person name="Gautier V."/>
            <person name="Ament-Velasquez S.L."/>
            <person name="Kruys A."/>
            <person name="Hutchinson M.I."/>
            <person name="Powell A.J."/>
            <person name="Barry K."/>
            <person name="Miller A.N."/>
            <person name="Grigoriev I.V."/>
            <person name="Debuchy R."/>
            <person name="Gladieux P."/>
            <person name="Thoren M.H."/>
            <person name="Johannesson H."/>
        </authorList>
    </citation>
    <scope>NUCLEOTIDE SEQUENCE</scope>
    <source>
        <strain evidence="2">PSN309</strain>
    </source>
</reference>
<feature type="compositionally biased region" description="Basic and acidic residues" evidence="1">
    <location>
        <begin position="56"/>
        <end position="69"/>
    </location>
</feature>
<evidence type="ECO:0000313" key="2">
    <source>
        <dbReference type="EMBL" id="KAK4187813.1"/>
    </source>
</evidence>
<dbReference type="EMBL" id="MU864397">
    <property type="protein sequence ID" value="KAK4187813.1"/>
    <property type="molecule type" value="Genomic_DNA"/>
</dbReference>
<evidence type="ECO:0000313" key="3">
    <source>
        <dbReference type="Proteomes" id="UP001302126"/>
    </source>
</evidence>
<feature type="compositionally biased region" description="Polar residues" evidence="1">
    <location>
        <begin position="230"/>
        <end position="249"/>
    </location>
</feature>
<dbReference type="Proteomes" id="UP001302126">
    <property type="component" value="Unassembled WGS sequence"/>
</dbReference>
<sequence>MAEPETDRPGSSSAAHRAISIPTSLSPSTRPLAGGRSSRSSLRRELDVQDIGQDSRPAHDFNDDDEGKHLPYYSASADFPPPLPTPQSGFAPLFTFLTSTSQDGIQQTIHYPTVRYVFADDDPEILTAELAQHHHSYDEEDEDVDWERSPRDRALIIDMERTSDGAGLEVAWASSLSPDWAVTSARVSTLQSGNGGTSGGLMLRIDGVSLEETSAAPSPVDKVPNPEADLQSSGPSTARQQDDQQSQSTEVEYGTLLLEFERRMEILRRVAEAGAERQRILRDAGSTVVDFSLLPGAVAQDDTHGSGDGKH</sequence>
<reference evidence="2" key="1">
    <citation type="journal article" date="2023" name="Mol. Phylogenet. Evol.">
        <title>Genome-scale phylogeny and comparative genomics of the fungal order Sordariales.</title>
        <authorList>
            <person name="Hensen N."/>
            <person name="Bonometti L."/>
            <person name="Westerberg I."/>
            <person name="Brannstrom I.O."/>
            <person name="Guillou S."/>
            <person name="Cros-Aarteil S."/>
            <person name="Calhoun S."/>
            <person name="Haridas S."/>
            <person name="Kuo A."/>
            <person name="Mondo S."/>
            <person name="Pangilinan J."/>
            <person name="Riley R."/>
            <person name="LaButti K."/>
            <person name="Andreopoulos B."/>
            <person name="Lipzen A."/>
            <person name="Chen C."/>
            <person name="Yan M."/>
            <person name="Daum C."/>
            <person name="Ng V."/>
            <person name="Clum A."/>
            <person name="Steindorff A."/>
            <person name="Ohm R.A."/>
            <person name="Martin F."/>
            <person name="Silar P."/>
            <person name="Natvig D.O."/>
            <person name="Lalanne C."/>
            <person name="Gautier V."/>
            <person name="Ament-Velasquez S.L."/>
            <person name="Kruys A."/>
            <person name="Hutchinson M.I."/>
            <person name="Powell A.J."/>
            <person name="Barry K."/>
            <person name="Miller A.N."/>
            <person name="Grigoriev I.V."/>
            <person name="Debuchy R."/>
            <person name="Gladieux P."/>
            <person name="Hiltunen Thoren M."/>
            <person name="Johannesson H."/>
        </authorList>
    </citation>
    <scope>NUCLEOTIDE SEQUENCE</scope>
    <source>
        <strain evidence="2">PSN309</strain>
    </source>
</reference>
<gene>
    <name evidence="2" type="ORF">QBC35DRAFT_384131</name>
</gene>
<evidence type="ECO:0000256" key="1">
    <source>
        <dbReference type="SAM" id="MobiDB-lite"/>
    </source>
</evidence>
<protein>
    <submittedName>
        <fullName evidence="2">Uncharacterized protein</fullName>
    </submittedName>
</protein>
<organism evidence="2 3">
    <name type="scientific">Podospora australis</name>
    <dbReference type="NCBI Taxonomy" id="1536484"/>
    <lineage>
        <taxon>Eukaryota</taxon>
        <taxon>Fungi</taxon>
        <taxon>Dikarya</taxon>
        <taxon>Ascomycota</taxon>
        <taxon>Pezizomycotina</taxon>
        <taxon>Sordariomycetes</taxon>
        <taxon>Sordariomycetidae</taxon>
        <taxon>Sordariales</taxon>
        <taxon>Podosporaceae</taxon>
        <taxon>Podospora</taxon>
    </lineage>
</organism>
<feature type="region of interest" description="Disordered" evidence="1">
    <location>
        <begin position="212"/>
        <end position="249"/>
    </location>
</feature>
<keyword evidence="3" id="KW-1185">Reference proteome</keyword>
<dbReference type="AlphaFoldDB" id="A0AAN6WUC3"/>
<feature type="region of interest" description="Disordered" evidence="1">
    <location>
        <begin position="1"/>
        <end position="84"/>
    </location>
</feature>
<proteinExistence type="predicted"/>
<comment type="caution">
    <text evidence="2">The sequence shown here is derived from an EMBL/GenBank/DDBJ whole genome shotgun (WGS) entry which is preliminary data.</text>
</comment>
<accession>A0AAN6WUC3</accession>